<reference evidence="1 2" key="1">
    <citation type="journal article" date="2016" name="Genome Announc.">
        <title>Draft Genome Sequence of the Thermotolerant Cyanobacterium Desertifilum sp. IPPAS B-1220.</title>
        <authorList>
            <person name="Mironov K.S."/>
            <person name="Sinetova M.A."/>
            <person name="Bolatkhan K."/>
            <person name="Zayadan B.K."/>
            <person name="Ustinova V.V."/>
            <person name="Kupriyanova E.V."/>
            <person name="Skrypnik A.N."/>
            <person name="Gogoleva N.E."/>
            <person name="Gogolev Y.V."/>
            <person name="Los D.A."/>
        </authorList>
    </citation>
    <scope>NUCLEOTIDE SEQUENCE [LARGE SCALE GENOMIC DNA]</scope>
    <source>
        <strain evidence="1 2">IPPAS B-1220</strain>
    </source>
</reference>
<accession>A0ACD5GN53</accession>
<dbReference type="Proteomes" id="UP000095472">
    <property type="component" value="Chromosome"/>
</dbReference>
<sequence length="186" mass="20500">MRTIKLRHYSWIVILASSLVSLPGWAEETLSSDAADAPELGETETVISPPQKSQEIYLADLKQEHSPATTVQEWIAQIEAAIAPITAINLNRMDTGVEIVLQTAEGRPLAVDSNQFRTEGNALVADIPNARLALPNAQEFSVDNPTDDITSVRVTQLDSSNIRIRVTGNNTLPRSCRYPQNRRLNL</sequence>
<proteinExistence type="predicted"/>
<evidence type="ECO:0000313" key="1">
    <source>
        <dbReference type="EMBL" id="XPM62270.1"/>
    </source>
</evidence>
<dbReference type="EMBL" id="CP182909">
    <property type="protein sequence ID" value="XPM62270.1"/>
    <property type="molecule type" value="Genomic_DNA"/>
</dbReference>
<protein>
    <submittedName>
        <fullName evidence="1">AMIN domain-containing protein</fullName>
    </submittedName>
</protein>
<evidence type="ECO:0000313" key="2">
    <source>
        <dbReference type="Proteomes" id="UP000095472"/>
    </source>
</evidence>
<keyword evidence="2" id="KW-1185">Reference proteome</keyword>
<name>A0ACD5GN53_9CYAN</name>
<gene>
    <name evidence="1" type="ORF">BH720_021010</name>
</gene>
<organism evidence="1 2">
    <name type="scientific">Desertifilum tharense IPPAS B-1220</name>
    <dbReference type="NCBI Taxonomy" id="1781255"/>
    <lineage>
        <taxon>Bacteria</taxon>
        <taxon>Bacillati</taxon>
        <taxon>Cyanobacteriota</taxon>
        <taxon>Cyanophyceae</taxon>
        <taxon>Desertifilales</taxon>
        <taxon>Desertifilaceae</taxon>
        <taxon>Desertifilum</taxon>
    </lineage>
</organism>